<accession>A0A2Z4Y4D7</accession>
<feature type="transmembrane region" description="Helical" evidence="1">
    <location>
        <begin position="12"/>
        <end position="35"/>
    </location>
</feature>
<evidence type="ECO:0000313" key="3">
    <source>
        <dbReference type="Proteomes" id="UP000262583"/>
    </source>
</evidence>
<sequence length="44" mass="5029">MGWVHFRVTFLVFTGLEAGLFLVFRVMVFQGLIYVDKCGGSRKC</sequence>
<reference evidence="2 3" key="1">
    <citation type="submission" date="2018-05" db="EMBL/GenBank/DDBJ databases">
        <title>A metagenomic window into the 2 km-deep terrestrial subsurface aquifer revealed taxonomically and functionally diverse microbial community comprising novel uncultured bacterial lineages.</title>
        <authorList>
            <person name="Kadnikov V.V."/>
            <person name="Mardanov A.V."/>
            <person name="Beletsky A.V."/>
            <person name="Banks D."/>
            <person name="Pimenov N.V."/>
            <person name="Frank Y.A."/>
            <person name="Karnachuk O.V."/>
            <person name="Ravin N.V."/>
        </authorList>
    </citation>
    <scope>NUCLEOTIDE SEQUENCE [LARGE SCALE GENOMIC DNA]</scope>
    <source>
        <strain evidence="2">BY</strain>
    </source>
</reference>
<dbReference type="AlphaFoldDB" id="A0A2Z4Y4D7"/>
<name>A0A2Z4Y4D7_SUMC1</name>
<dbReference type="EMBL" id="CP030759">
    <property type="protein sequence ID" value="AXA35582.1"/>
    <property type="molecule type" value="Genomic_DNA"/>
</dbReference>
<keyword evidence="1" id="KW-1133">Transmembrane helix</keyword>
<dbReference type="Proteomes" id="UP000262583">
    <property type="component" value="Chromosome"/>
</dbReference>
<gene>
    <name evidence="2" type="ORF">BRCON_0805</name>
</gene>
<keyword evidence="1" id="KW-0472">Membrane</keyword>
<proteinExistence type="predicted"/>
<keyword evidence="1" id="KW-0812">Transmembrane</keyword>
<protein>
    <submittedName>
        <fullName evidence="2">Uncharacterized protein</fullName>
    </submittedName>
</protein>
<evidence type="ECO:0000313" key="2">
    <source>
        <dbReference type="EMBL" id="AXA35582.1"/>
    </source>
</evidence>
<organism evidence="2 3">
    <name type="scientific">Sumerlaea chitinivorans</name>
    <dbReference type="NCBI Taxonomy" id="2250252"/>
    <lineage>
        <taxon>Bacteria</taxon>
        <taxon>Candidatus Sumerlaeota</taxon>
        <taxon>Candidatus Sumerlaeia</taxon>
        <taxon>Candidatus Sumerlaeales</taxon>
        <taxon>Candidatus Sumerlaeaceae</taxon>
        <taxon>Candidatus Sumerlaea</taxon>
    </lineage>
</organism>
<evidence type="ECO:0000256" key="1">
    <source>
        <dbReference type="SAM" id="Phobius"/>
    </source>
</evidence>
<dbReference type="KEGG" id="schv:BRCON_0805"/>